<dbReference type="Gene3D" id="1.10.4080.10">
    <property type="entry name" value="ADP-ribosylation/Crystallin J1"/>
    <property type="match status" value="1"/>
</dbReference>
<dbReference type="KEGG" id="sia:M1425_0890"/>
<dbReference type="InterPro" id="IPR036705">
    <property type="entry name" value="Ribosyl_crysJ1_sf"/>
</dbReference>
<proteinExistence type="inferred from homology"/>
<dbReference type="InterPro" id="IPR005502">
    <property type="entry name" value="Ribosyl_crysJ1"/>
</dbReference>
<dbReference type="PANTHER" id="PTHR16222:SF24">
    <property type="entry name" value="ADP-RIBOSYLHYDROLASE ARH3"/>
    <property type="match status" value="1"/>
</dbReference>
<name>C3MX05_SACI4</name>
<dbReference type="EMBL" id="CP001400">
    <property type="protein sequence ID" value="ACP37685.1"/>
    <property type="molecule type" value="Genomic_DNA"/>
</dbReference>
<feature type="binding site" evidence="3">
    <location>
        <position position="332"/>
    </location>
    <ligand>
        <name>Mg(2+)</name>
        <dbReference type="ChEBI" id="CHEBI:18420"/>
        <label>1</label>
    </ligand>
</feature>
<dbReference type="GO" id="GO:0046872">
    <property type="term" value="F:metal ion binding"/>
    <property type="evidence" value="ECO:0007669"/>
    <property type="project" value="UniProtKB-KW"/>
</dbReference>
<accession>C3MX05</accession>
<comment type="similarity">
    <text evidence="1">Belongs to the ADP-ribosylglycohydrolase family.</text>
</comment>
<evidence type="ECO:0000313" key="4">
    <source>
        <dbReference type="EMBL" id="ACP37685.1"/>
    </source>
</evidence>
<evidence type="ECO:0000256" key="2">
    <source>
        <dbReference type="ARBA" id="ARBA00022801"/>
    </source>
</evidence>
<dbReference type="AlphaFoldDB" id="C3MX05"/>
<protein>
    <submittedName>
        <fullName evidence="4">ADP-ribosylation/Crystallin J1</fullName>
    </submittedName>
</protein>
<comment type="cofactor">
    <cofactor evidence="3">
        <name>Mg(2+)</name>
        <dbReference type="ChEBI" id="CHEBI:18420"/>
    </cofactor>
    <text evidence="3">Binds 2 magnesium ions per subunit.</text>
</comment>
<evidence type="ECO:0000313" key="5">
    <source>
        <dbReference type="Proteomes" id="UP000001350"/>
    </source>
</evidence>
<gene>
    <name evidence="4" type="ordered locus">M1425_0890</name>
</gene>
<keyword evidence="2" id="KW-0378">Hydrolase</keyword>
<dbReference type="GO" id="GO:0016787">
    <property type="term" value="F:hydrolase activity"/>
    <property type="evidence" value="ECO:0007669"/>
    <property type="project" value="UniProtKB-KW"/>
</dbReference>
<evidence type="ECO:0000256" key="3">
    <source>
        <dbReference type="PIRSR" id="PIRSR605502-1"/>
    </source>
</evidence>
<evidence type="ECO:0000256" key="1">
    <source>
        <dbReference type="ARBA" id="ARBA00010702"/>
    </source>
</evidence>
<feature type="binding site" evidence="3">
    <location>
        <position position="119"/>
    </location>
    <ligand>
        <name>Mg(2+)</name>
        <dbReference type="ChEBI" id="CHEBI:18420"/>
        <label>1</label>
    </ligand>
</feature>
<keyword evidence="3" id="KW-0460">Magnesium</keyword>
<reference evidence="4 5" key="1">
    <citation type="journal article" date="2009" name="Proc. Natl. Acad. Sci. U.S.A.">
        <title>Biogeography of the Sulfolobus islandicus pan-genome.</title>
        <authorList>
            <person name="Reno M.L."/>
            <person name="Held N.L."/>
            <person name="Fields C.J."/>
            <person name="Burke P.V."/>
            <person name="Whitaker R.J."/>
        </authorList>
    </citation>
    <scope>NUCLEOTIDE SEQUENCE [LARGE SCALE GENOMIC DNA]</scope>
    <source>
        <strain evidence="5">M.14.25 / Kamchatka #1</strain>
    </source>
</reference>
<organism evidence="4 5">
    <name type="scientific">Saccharolobus islandicus (strain M.14.25 / Kamchatka #1)</name>
    <name type="common">Sulfolobus islandicus</name>
    <dbReference type="NCBI Taxonomy" id="427317"/>
    <lineage>
        <taxon>Archaea</taxon>
        <taxon>Thermoproteota</taxon>
        <taxon>Thermoprotei</taxon>
        <taxon>Sulfolobales</taxon>
        <taxon>Sulfolobaceae</taxon>
        <taxon>Saccharolobus</taxon>
    </lineage>
</organism>
<dbReference type="PANTHER" id="PTHR16222">
    <property type="entry name" value="ADP-RIBOSYLGLYCOHYDROLASE"/>
    <property type="match status" value="1"/>
</dbReference>
<dbReference type="Pfam" id="PF03747">
    <property type="entry name" value="ADP_ribosyl_GH"/>
    <property type="match status" value="1"/>
</dbReference>
<dbReference type="HOGENOM" id="CLU_024566_7_0_2"/>
<sequence>MPYEHYVVSINLRKILHYRKVYKKRILNNFMRYTNTQLLSSLLSQGRINANNLEEILDISIKRVRPNIDKIEGMLLGVAIGDSLGNAIELIDPNIRLRRYGFIEDYVSSLGGKRMGLPSDDTQLTFDTVKVILEDGYLNPEKLAKTFFSHEIYGIGISTSEVRDRYLRGMKWYECGVESAGNGALMRISPAILPSLKGDENHLVDAVLDTIITHNDALAIGTSIAFAELFRNLVTSVNEDFLANLPERIFRFVGNRYYKVRIPNANLYELLTREIDKALKRDEDTLTFCERVGSEAYLGETLSCVLFIVKKFREKPQRAILEAVNYTWDSDTIASIVGAIMGAIYGKSAFRKEWIDGLSGRLLINGKDGVIFEMIDEVKSWLSS</sequence>
<keyword evidence="3" id="KW-0479">Metal-binding</keyword>
<feature type="binding site" evidence="3">
    <location>
        <position position="121"/>
    </location>
    <ligand>
        <name>Mg(2+)</name>
        <dbReference type="ChEBI" id="CHEBI:18420"/>
        <label>1</label>
    </ligand>
</feature>
<dbReference type="Proteomes" id="UP000001350">
    <property type="component" value="Chromosome"/>
</dbReference>
<dbReference type="InterPro" id="IPR050792">
    <property type="entry name" value="ADP-ribosylglycohydrolase"/>
</dbReference>
<feature type="binding site" evidence="3">
    <location>
        <position position="120"/>
    </location>
    <ligand>
        <name>Mg(2+)</name>
        <dbReference type="ChEBI" id="CHEBI:18420"/>
        <label>1</label>
    </ligand>
</feature>
<feature type="binding site" evidence="3">
    <location>
        <position position="331"/>
    </location>
    <ligand>
        <name>Mg(2+)</name>
        <dbReference type="ChEBI" id="CHEBI:18420"/>
        <label>1</label>
    </ligand>
</feature>
<feature type="binding site" evidence="3">
    <location>
        <position position="329"/>
    </location>
    <ligand>
        <name>Mg(2+)</name>
        <dbReference type="ChEBI" id="CHEBI:18420"/>
        <label>1</label>
    </ligand>
</feature>
<dbReference type="SUPFAM" id="SSF101478">
    <property type="entry name" value="ADP-ribosylglycohydrolase"/>
    <property type="match status" value="1"/>
</dbReference>